<comment type="caution">
    <text evidence="3">The sequence shown here is derived from an EMBL/GenBank/DDBJ whole genome shotgun (WGS) entry which is preliminary data.</text>
</comment>
<dbReference type="Proteomes" id="UP001500795">
    <property type="component" value="Unassembled WGS sequence"/>
</dbReference>
<accession>A0ABP6V6S7</accession>
<dbReference type="Pfam" id="PF00582">
    <property type="entry name" value="Usp"/>
    <property type="match status" value="2"/>
</dbReference>
<name>A0ABP6V6S7_9GAMM</name>
<dbReference type="InterPro" id="IPR006016">
    <property type="entry name" value="UspA"/>
</dbReference>
<gene>
    <name evidence="3" type="ORF">GCM10022394_04080</name>
</gene>
<evidence type="ECO:0000259" key="2">
    <source>
        <dbReference type="Pfam" id="PF00582"/>
    </source>
</evidence>
<evidence type="ECO:0000313" key="4">
    <source>
        <dbReference type="Proteomes" id="UP001500795"/>
    </source>
</evidence>
<protein>
    <submittedName>
        <fullName evidence="3">Universal stress protein</fullName>
    </submittedName>
</protein>
<feature type="domain" description="UspA" evidence="2">
    <location>
        <begin position="146"/>
        <end position="286"/>
    </location>
</feature>
<dbReference type="PANTHER" id="PTHR46268">
    <property type="entry name" value="STRESS RESPONSE PROTEIN NHAX"/>
    <property type="match status" value="1"/>
</dbReference>
<evidence type="ECO:0000256" key="1">
    <source>
        <dbReference type="ARBA" id="ARBA00008791"/>
    </source>
</evidence>
<dbReference type="PANTHER" id="PTHR46268:SF6">
    <property type="entry name" value="UNIVERSAL STRESS PROTEIN UP12"/>
    <property type="match status" value="1"/>
</dbReference>
<evidence type="ECO:0000313" key="3">
    <source>
        <dbReference type="EMBL" id="GAA3528103.1"/>
    </source>
</evidence>
<dbReference type="Gene3D" id="3.40.50.620">
    <property type="entry name" value="HUPs"/>
    <property type="match status" value="2"/>
</dbReference>
<keyword evidence="4" id="KW-1185">Reference proteome</keyword>
<dbReference type="SUPFAM" id="SSF52402">
    <property type="entry name" value="Adenine nucleotide alpha hydrolases-like"/>
    <property type="match status" value="2"/>
</dbReference>
<proteinExistence type="inferred from homology"/>
<dbReference type="EMBL" id="BAABCX010000001">
    <property type="protein sequence ID" value="GAA3528103.1"/>
    <property type="molecule type" value="Genomic_DNA"/>
</dbReference>
<reference evidence="4" key="1">
    <citation type="journal article" date="2019" name="Int. J. Syst. Evol. Microbiol.">
        <title>The Global Catalogue of Microorganisms (GCM) 10K type strain sequencing project: providing services to taxonomists for standard genome sequencing and annotation.</title>
        <authorList>
            <consortium name="The Broad Institute Genomics Platform"/>
            <consortium name="The Broad Institute Genome Sequencing Center for Infectious Disease"/>
            <person name="Wu L."/>
            <person name="Ma J."/>
        </authorList>
    </citation>
    <scope>NUCLEOTIDE SEQUENCE [LARGE SCALE GENOMIC DNA]</scope>
    <source>
        <strain evidence="4">JCM 17110</strain>
    </source>
</reference>
<dbReference type="PRINTS" id="PR01438">
    <property type="entry name" value="UNVRSLSTRESS"/>
</dbReference>
<comment type="similarity">
    <text evidence="1">Belongs to the universal stress protein A family.</text>
</comment>
<organism evidence="3 4">
    <name type="scientific">Zobellella aerophila</name>
    <dbReference type="NCBI Taxonomy" id="870480"/>
    <lineage>
        <taxon>Bacteria</taxon>
        <taxon>Pseudomonadati</taxon>
        <taxon>Pseudomonadota</taxon>
        <taxon>Gammaproteobacteria</taxon>
        <taxon>Aeromonadales</taxon>
        <taxon>Aeromonadaceae</taxon>
        <taxon>Zobellella</taxon>
    </lineage>
</organism>
<feature type="domain" description="UspA" evidence="2">
    <location>
        <begin position="2"/>
        <end position="138"/>
    </location>
</feature>
<dbReference type="RefSeq" id="WP_344954229.1">
    <property type="nucleotide sequence ID" value="NZ_BAABCX010000001.1"/>
</dbReference>
<dbReference type="CDD" id="cd00293">
    <property type="entry name" value="USP-like"/>
    <property type="match status" value="2"/>
</dbReference>
<dbReference type="InterPro" id="IPR014729">
    <property type="entry name" value="Rossmann-like_a/b/a_fold"/>
</dbReference>
<dbReference type="InterPro" id="IPR006015">
    <property type="entry name" value="Universal_stress_UspA"/>
</dbReference>
<sequence length="286" mass="31845">MTTLLAAIDLEPDSMVVIRRASELARVLDADLHLVHVVDEAFTLYESLVEAPMRHRLEEAGRRALQGFVDSLPEKLTQRSHCDVILGKPAKAMITKARDIAADLIIVGKHHKDPLQDLFAGTTAEKLLRYSHIPLLLVTGEVTGAYQRVVAATDFSRSSHYALKSALWVAPQTQIRLIHVFEPPFMGLIHYRQQDMEELVALQNTRIKQEIAEEMLHFLASDVQSRINTQVLTGETQACIAHAVDKHRSQLLVLGTHGRQGINRLMMGSVAMNFLSAPPCDVLVAK</sequence>